<dbReference type="Proteomes" id="UP000628710">
    <property type="component" value="Unassembled WGS sequence"/>
</dbReference>
<keyword evidence="11" id="KW-1185">Reference proteome</keyword>
<dbReference type="GO" id="GO:0007165">
    <property type="term" value="P:signal transduction"/>
    <property type="evidence" value="ECO:0007669"/>
    <property type="project" value="TreeGrafter"/>
</dbReference>
<dbReference type="PANTHER" id="PTHR20854:SF4">
    <property type="entry name" value="INOSITOL-1-MONOPHOSPHATASE-RELATED"/>
    <property type="match status" value="1"/>
</dbReference>
<dbReference type="GO" id="GO:0046872">
    <property type="term" value="F:metal ion binding"/>
    <property type="evidence" value="ECO:0007669"/>
    <property type="project" value="UniProtKB-KW"/>
</dbReference>
<dbReference type="Pfam" id="PF00459">
    <property type="entry name" value="Inositol_P"/>
    <property type="match status" value="1"/>
</dbReference>
<dbReference type="EC" id="3.1.3.25" evidence="9"/>
<dbReference type="InterPro" id="IPR020550">
    <property type="entry name" value="Inositol_monophosphatase_CS"/>
</dbReference>
<sequence length="275" mass="30405">MPKKYSEWLAFAKDMAFEAGRIIQQAREESSFVRDYKSDHELVTSTDIAVDKYLCASIAEKYPSHLILSEESSPSLNLEARPSDKPVWVIDPIDGTVNFAHGHAHVAVSIGLFIGEERILGVVNAPFLNECFWALRGGGAFCNDKALRVSGGTDLRSALVATGFPYQKNALVPLVERVSRVLHQCQDIRRNGSAALDLCWVAAGRLDAYFETVKPWDMAAGVLIAEEAGAKVGYYEEQKNAWPKPINGNALLVSTPDLYDCFIEILKVNEFSYSN</sequence>
<dbReference type="PROSITE" id="PS00630">
    <property type="entry name" value="IMP_2"/>
    <property type="match status" value="1"/>
</dbReference>
<evidence type="ECO:0000256" key="7">
    <source>
        <dbReference type="ARBA" id="ARBA00022842"/>
    </source>
</evidence>
<comment type="similarity">
    <text evidence="3 9">Belongs to the inositol monophosphatase superfamily.</text>
</comment>
<dbReference type="InterPro" id="IPR020583">
    <property type="entry name" value="Inositol_monoP_metal-BS"/>
</dbReference>
<evidence type="ECO:0000256" key="2">
    <source>
        <dbReference type="ARBA" id="ARBA00001946"/>
    </source>
</evidence>
<dbReference type="PRINTS" id="PR00377">
    <property type="entry name" value="IMPHPHTASES"/>
</dbReference>
<dbReference type="GO" id="GO:0031564">
    <property type="term" value="P:transcription antitermination"/>
    <property type="evidence" value="ECO:0007669"/>
    <property type="project" value="UniProtKB-KW"/>
</dbReference>
<evidence type="ECO:0000256" key="9">
    <source>
        <dbReference type="RuleBase" id="RU364068"/>
    </source>
</evidence>
<evidence type="ECO:0000256" key="4">
    <source>
        <dbReference type="ARBA" id="ARBA00022723"/>
    </source>
</evidence>
<reference evidence="10" key="1">
    <citation type="submission" date="2020-12" db="EMBL/GenBank/DDBJ databases">
        <title>Marinomonas arctica sp. nov., a psychrotolerant bacterium isolated from the Arctic.</title>
        <authorList>
            <person name="Zhang Y."/>
        </authorList>
    </citation>
    <scope>NUCLEOTIDE SEQUENCE</scope>
    <source>
        <strain evidence="10">C1424</strain>
    </source>
</reference>
<evidence type="ECO:0000256" key="3">
    <source>
        <dbReference type="ARBA" id="ARBA00009759"/>
    </source>
</evidence>
<feature type="binding site" evidence="8">
    <location>
        <position position="94"/>
    </location>
    <ligand>
        <name>Mg(2+)</name>
        <dbReference type="ChEBI" id="CHEBI:18420"/>
        <label>1</label>
        <note>catalytic</note>
    </ligand>
</feature>
<proteinExistence type="inferred from homology"/>
<comment type="caution">
    <text evidence="10">The sequence shown here is derived from an EMBL/GenBank/DDBJ whole genome shotgun (WGS) entry which is preliminary data.</text>
</comment>
<dbReference type="Gene3D" id="3.30.540.10">
    <property type="entry name" value="Fructose-1,6-Bisphosphatase, subunit A, domain 1"/>
    <property type="match status" value="1"/>
</dbReference>
<comment type="cofactor">
    <cofactor evidence="2 8 9">
        <name>Mg(2+)</name>
        <dbReference type="ChEBI" id="CHEBI:18420"/>
    </cofactor>
</comment>
<dbReference type="PROSITE" id="PS00629">
    <property type="entry name" value="IMP_1"/>
    <property type="match status" value="1"/>
</dbReference>
<feature type="binding site" evidence="8">
    <location>
        <position position="217"/>
    </location>
    <ligand>
        <name>Mg(2+)</name>
        <dbReference type="ChEBI" id="CHEBI:18420"/>
        <label>1</label>
        <note>catalytic</note>
    </ligand>
</feature>
<dbReference type="InterPro" id="IPR033942">
    <property type="entry name" value="IMPase"/>
</dbReference>
<evidence type="ECO:0000313" key="10">
    <source>
        <dbReference type="EMBL" id="MBJ7538931.1"/>
    </source>
</evidence>
<dbReference type="EMBL" id="JAEMNX010000019">
    <property type="protein sequence ID" value="MBJ7538931.1"/>
    <property type="molecule type" value="Genomic_DNA"/>
</dbReference>
<keyword evidence="6" id="KW-0804">Transcription</keyword>
<comment type="catalytic activity">
    <reaction evidence="1 9">
        <text>a myo-inositol phosphate + H2O = myo-inositol + phosphate</text>
        <dbReference type="Rhea" id="RHEA:24056"/>
        <dbReference type="ChEBI" id="CHEBI:15377"/>
        <dbReference type="ChEBI" id="CHEBI:17268"/>
        <dbReference type="ChEBI" id="CHEBI:43474"/>
        <dbReference type="ChEBI" id="CHEBI:84139"/>
        <dbReference type="EC" id="3.1.3.25"/>
    </reaction>
</comment>
<dbReference type="PANTHER" id="PTHR20854">
    <property type="entry name" value="INOSITOL MONOPHOSPHATASE"/>
    <property type="match status" value="1"/>
</dbReference>
<keyword evidence="7 8" id="KW-0460">Magnesium</keyword>
<dbReference type="GO" id="GO:0006020">
    <property type="term" value="P:inositol metabolic process"/>
    <property type="evidence" value="ECO:0007669"/>
    <property type="project" value="TreeGrafter"/>
</dbReference>
<accession>A0A934N7C9</accession>
<feature type="binding site" evidence="8">
    <location>
        <position position="93"/>
    </location>
    <ligand>
        <name>Mg(2+)</name>
        <dbReference type="ChEBI" id="CHEBI:18420"/>
        <label>2</label>
    </ligand>
</feature>
<dbReference type="GO" id="GO:0008934">
    <property type="term" value="F:inositol monophosphate 1-phosphatase activity"/>
    <property type="evidence" value="ECO:0007669"/>
    <property type="project" value="InterPro"/>
</dbReference>
<organism evidence="10 11">
    <name type="scientific">Marinomonas transparens</name>
    <dbReference type="NCBI Taxonomy" id="2795388"/>
    <lineage>
        <taxon>Bacteria</taxon>
        <taxon>Pseudomonadati</taxon>
        <taxon>Pseudomonadota</taxon>
        <taxon>Gammaproteobacteria</taxon>
        <taxon>Oceanospirillales</taxon>
        <taxon>Oceanospirillaceae</taxon>
        <taxon>Marinomonas</taxon>
    </lineage>
</organism>
<dbReference type="SUPFAM" id="SSF56655">
    <property type="entry name" value="Carbohydrate phosphatase"/>
    <property type="match status" value="1"/>
</dbReference>
<dbReference type="FunFam" id="3.30.540.10:FF:000004">
    <property type="entry name" value="Inositol-1-monophosphatase"/>
    <property type="match status" value="1"/>
</dbReference>
<dbReference type="GO" id="GO:0046854">
    <property type="term" value="P:phosphatidylinositol phosphate biosynthetic process"/>
    <property type="evidence" value="ECO:0007669"/>
    <property type="project" value="InterPro"/>
</dbReference>
<keyword evidence="6" id="KW-0889">Transcription antitermination</keyword>
<dbReference type="InterPro" id="IPR000760">
    <property type="entry name" value="Inositol_monophosphatase-like"/>
</dbReference>
<feature type="binding site" evidence="8">
    <location>
        <position position="91"/>
    </location>
    <ligand>
        <name>Mg(2+)</name>
        <dbReference type="ChEBI" id="CHEBI:18420"/>
        <label>1</label>
        <note>catalytic</note>
    </ligand>
</feature>
<gene>
    <name evidence="10" type="ORF">I8J31_14690</name>
</gene>
<keyword evidence="6" id="KW-0805">Transcription regulation</keyword>
<evidence type="ECO:0000256" key="1">
    <source>
        <dbReference type="ARBA" id="ARBA00001033"/>
    </source>
</evidence>
<evidence type="ECO:0000256" key="6">
    <source>
        <dbReference type="ARBA" id="ARBA00022814"/>
    </source>
</evidence>
<keyword evidence="4 8" id="KW-0479">Metal-binding</keyword>
<name>A0A934N7C9_9GAMM</name>
<evidence type="ECO:0000256" key="5">
    <source>
        <dbReference type="ARBA" id="ARBA00022801"/>
    </source>
</evidence>
<keyword evidence="5 9" id="KW-0378">Hydrolase</keyword>
<protein>
    <recommendedName>
        <fullName evidence="9">Inositol-1-monophosphatase</fullName>
        <ecNumber evidence="9">3.1.3.25</ecNumber>
    </recommendedName>
</protein>
<dbReference type="Gene3D" id="3.40.190.80">
    <property type="match status" value="1"/>
</dbReference>
<evidence type="ECO:0000313" key="11">
    <source>
        <dbReference type="Proteomes" id="UP000628710"/>
    </source>
</evidence>
<dbReference type="CDD" id="cd01639">
    <property type="entry name" value="IMPase"/>
    <property type="match status" value="1"/>
</dbReference>
<evidence type="ECO:0000256" key="8">
    <source>
        <dbReference type="PIRSR" id="PIRSR600760-2"/>
    </source>
</evidence>
<feature type="binding site" evidence="8">
    <location>
        <position position="70"/>
    </location>
    <ligand>
        <name>Mg(2+)</name>
        <dbReference type="ChEBI" id="CHEBI:18420"/>
        <label>1</label>
        <note>catalytic</note>
    </ligand>
</feature>
<dbReference type="AlphaFoldDB" id="A0A934N7C9"/>
<dbReference type="RefSeq" id="WP_199469338.1">
    <property type="nucleotide sequence ID" value="NZ_JAEMNX010000019.1"/>
</dbReference>